<dbReference type="Gene3D" id="2.40.50.100">
    <property type="match status" value="1"/>
</dbReference>
<dbReference type="InterPro" id="IPR000089">
    <property type="entry name" value="Biotin_lipoyl"/>
</dbReference>
<evidence type="ECO:0000256" key="1">
    <source>
        <dbReference type="ARBA" id="ARBA00023267"/>
    </source>
</evidence>
<evidence type="ECO:0000259" key="2">
    <source>
        <dbReference type="PROSITE" id="PS50968"/>
    </source>
</evidence>
<dbReference type="PANTHER" id="PTHR45266">
    <property type="entry name" value="OXALOACETATE DECARBOXYLASE ALPHA CHAIN"/>
    <property type="match status" value="1"/>
</dbReference>
<evidence type="ECO:0000313" key="3">
    <source>
        <dbReference type="EMBL" id="QGW28553.1"/>
    </source>
</evidence>
<dbReference type="PROSITE" id="PS50968">
    <property type="entry name" value="BIOTINYL_LIPOYL"/>
    <property type="match status" value="1"/>
</dbReference>
<dbReference type="Proteomes" id="UP000426027">
    <property type="component" value="Chromosome"/>
</dbReference>
<keyword evidence="1" id="KW-0092">Biotin</keyword>
<dbReference type="AlphaFoldDB" id="A0A6I6GAD2"/>
<dbReference type="CDD" id="cd06850">
    <property type="entry name" value="biotinyl_domain"/>
    <property type="match status" value="1"/>
</dbReference>
<dbReference type="InterPro" id="IPR050709">
    <property type="entry name" value="Biotin_Carboxyl_Carrier/Decarb"/>
</dbReference>
<keyword evidence="4" id="KW-1185">Reference proteome</keyword>
<dbReference type="RefSeq" id="WP_157478906.1">
    <property type="nucleotide sequence ID" value="NZ_CP046566.1"/>
</dbReference>
<gene>
    <name evidence="3" type="ORF">GLV81_10975</name>
</gene>
<dbReference type="EMBL" id="CP046566">
    <property type="protein sequence ID" value="QGW28553.1"/>
    <property type="molecule type" value="Genomic_DNA"/>
</dbReference>
<name>A0A6I6GAD2_9BACT</name>
<evidence type="ECO:0000313" key="4">
    <source>
        <dbReference type="Proteomes" id="UP000426027"/>
    </source>
</evidence>
<feature type="domain" description="Lipoyl-binding" evidence="2">
    <location>
        <begin position="94"/>
        <end position="163"/>
    </location>
</feature>
<organism evidence="3 4">
    <name type="scientific">Phnomibacter ginsenosidimutans</name>
    <dbReference type="NCBI Taxonomy" id="2676868"/>
    <lineage>
        <taxon>Bacteria</taxon>
        <taxon>Pseudomonadati</taxon>
        <taxon>Bacteroidota</taxon>
        <taxon>Chitinophagia</taxon>
        <taxon>Chitinophagales</taxon>
        <taxon>Chitinophagaceae</taxon>
        <taxon>Phnomibacter</taxon>
    </lineage>
</organism>
<dbReference type="PANTHER" id="PTHR45266:SF3">
    <property type="entry name" value="OXALOACETATE DECARBOXYLASE ALPHA CHAIN"/>
    <property type="match status" value="1"/>
</dbReference>
<dbReference type="KEGG" id="fls:GLV81_10975"/>
<dbReference type="FunFam" id="2.40.50.100:FF:000003">
    <property type="entry name" value="Acetyl-CoA carboxylase biotin carboxyl carrier protein"/>
    <property type="match status" value="1"/>
</dbReference>
<reference evidence="3 4" key="1">
    <citation type="submission" date="2019-11" db="EMBL/GenBank/DDBJ databases">
        <authorList>
            <person name="Im W.T."/>
        </authorList>
    </citation>
    <scope>NUCLEOTIDE SEQUENCE [LARGE SCALE GENOMIC DNA]</scope>
    <source>
        <strain evidence="3 4">SB-02</strain>
    </source>
</reference>
<dbReference type="Pfam" id="PF00364">
    <property type="entry name" value="Biotin_lipoyl"/>
    <property type="match status" value="1"/>
</dbReference>
<accession>A0A6I6GAD2</accession>
<sequence>MSDQQQAFLVKANGFVFTLTESDMAQADIVAEANHVYHLIYQHQSVNGKVLDASPDHKTMQVEVHGNTHDVNIKDSLDQMLDSMGYSAAGSKHIKEVKAPMPGLVLSVSVEAGQQVQEGDRLLILEAMKMENSIMIHAAATIKSVLVKAGQAVDKGQVLVVLE</sequence>
<dbReference type="InterPro" id="IPR011053">
    <property type="entry name" value="Single_hybrid_motif"/>
</dbReference>
<protein>
    <submittedName>
        <fullName evidence="3">Biotin/lipoyl-binding protein</fullName>
    </submittedName>
</protein>
<proteinExistence type="predicted"/>
<dbReference type="SUPFAM" id="SSF51230">
    <property type="entry name" value="Single hybrid motif"/>
    <property type="match status" value="1"/>
</dbReference>